<comment type="caution">
    <text evidence="1">The sequence shown here is derived from an EMBL/GenBank/DDBJ whole genome shotgun (WGS) entry which is preliminary data.</text>
</comment>
<protein>
    <submittedName>
        <fullName evidence="1">Uncharacterized protein</fullName>
    </submittedName>
</protein>
<evidence type="ECO:0000313" key="1">
    <source>
        <dbReference type="EMBL" id="KAL2842096.1"/>
    </source>
</evidence>
<sequence length="267" mass="30237">MSTPPNVPLPAADVGRVLDTAHIPYTLFGWWAAACHGRNNFTREIDFVIHNDKVDTAASELVATGHFHRCTDPNCLEPTENRCDRTPVRQGGALPMSVWQEQLAPNNYHAVAREHLHIEPTKYEYFRVISLYAQSQLLWSFPELSTTDNRGFMIPTHAILVEALFFLRCRDLGHIKHVDAAWGGMLNAAFGPRFIDNDMNLTEEMKALRRDIREISPRWLPALEGYLFPSPGSGVHPTTALNRMRAILLANNELPDIPPHDLRGFHM</sequence>
<dbReference type="EMBL" id="JBFXLR010000053">
    <property type="protein sequence ID" value="KAL2842096.1"/>
    <property type="molecule type" value="Genomic_DNA"/>
</dbReference>
<name>A0ABR4JQI4_9EURO</name>
<accession>A0ABR4JQI4</accession>
<dbReference type="RefSeq" id="XP_070894907.1">
    <property type="nucleotide sequence ID" value="XM_071046777.1"/>
</dbReference>
<proteinExistence type="predicted"/>
<reference evidence="1 2" key="1">
    <citation type="submission" date="2024-07" db="EMBL/GenBank/DDBJ databases">
        <title>Section-level genome sequencing and comparative genomics of Aspergillus sections Usti and Cavernicolus.</title>
        <authorList>
            <consortium name="Lawrence Berkeley National Laboratory"/>
            <person name="Nybo J.L."/>
            <person name="Vesth T.C."/>
            <person name="Theobald S."/>
            <person name="Frisvad J.C."/>
            <person name="Larsen T.O."/>
            <person name="Kjaerboelling I."/>
            <person name="Rothschild-Mancinelli K."/>
            <person name="Lyhne E.K."/>
            <person name="Kogle M.E."/>
            <person name="Barry K."/>
            <person name="Clum A."/>
            <person name="Na H."/>
            <person name="Ledsgaard L."/>
            <person name="Lin J."/>
            <person name="Lipzen A."/>
            <person name="Kuo A."/>
            <person name="Riley R."/>
            <person name="Mondo S."/>
            <person name="LaButti K."/>
            <person name="Haridas S."/>
            <person name="Pangalinan J."/>
            <person name="Salamov A.A."/>
            <person name="Simmons B.A."/>
            <person name="Magnuson J.K."/>
            <person name="Chen J."/>
            <person name="Drula E."/>
            <person name="Henrissat B."/>
            <person name="Wiebenga A."/>
            <person name="Lubbers R.J."/>
            <person name="Gomes A.C."/>
            <person name="Macurrencykelacurrency M.R."/>
            <person name="Stajich J."/>
            <person name="Grigoriev I.V."/>
            <person name="Mortensen U.H."/>
            <person name="De vries R.P."/>
            <person name="Baker S.E."/>
            <person name="Andersen M.R."/>
        </authorList>
    </citation>
    <scope>NUCLEOTIDE SEQUENCE [LARGE SCALE GENOMIC DNA]</scope>
    <source>
        <strain evidence="1 2">CBS 756.74</strain>
    </source>
</reference>
<gene>
    <name evidence="1" type="ORF">BJX68DRAFT_270814</name>
</gene>
<evidence type="ECO:0000313" key="2">
    <source>
        <dbReference type="Proteomes" id="UP001610444"/>
    </source>
</evidence>
<organism evidence="1 2">
    <name type="scientific">Aspergillus pseudodeflectus</name>
    <dbReference type="NCBI Taxonomy" id="176178"/>
    <lineage>
        <taxon>Eukaryota</taxon>
        <taxon>Fungi</taxon>
        <taxon>Dikarya</taxon>
        <taxon>Ascomycota</taxon>
        <taxon>Pezizomycotina</taxon>
        <taxon>Eurotiomycetes</taxon>
        <taxon>Eurotiomycetidae</taxon>
        <taxon>Eurotiales</taxon>
        <taxon>Aspergillaceae</taxon>
        <taxon>Aspergillus</taxon>
        <taxon>Aspergillus subgen. Nidulantes</taxon>
    </lineage>
</organism>
<keyword evidence="2" id="KW-1185">Reference proteome</keyword>
<dbReference type="GeneID" id="98161941"/>
<dbReference type="Proteomes" id="UP001610444">
    <property type="component" value="Unassembled WGS sequence"/>
</dbReference>